<dbReference type="Gene3D" id="3.40.50.12090">
    <property type="match status" value="2"/>
</dbReference>
<dbReference type="PANTHER" id="PTHR30032:SF8">
    <property type="entry name" value="GERMINATION-SPECIFIC N-ACETYLMURAMOYL-L-ALANINE AMIDASE"/>
    <property type="match status" value="1"/>
</dbReference>
<sequence length="613" mass="68837">MKNKKILGLMLAGMMLANVVPQVSLASNDYNVKRIDGVNRYHTAMNIAESAFTKCDRAVLVSGNNFADALSAGNLADHAPIFLAEKDAISQGTVNTMYALGVKEVVIIGGEKSVPKSVEERLKKENFKVIRIAGKNRYETSTKLATQLKAKNNGNVVLASGEKFADALSAAPYAVQKKQTLVLTDGKTLPKDVKAQDVKTIIGGEKSVNIKGLNKAQRISGKNRYETSFEVLKHMNKTQSAVIADGRDYPDALAATPYAVKKNTGILLSDDSAIDKIKEYVDSQNISDITLIGGEKSITKYQEQKFTKTSTEQKPQEKPEDKPVEKPENKPEEKPTDKPEDKVEGYDTKAEAEKAAKEKLQNDKVNNAFTVSQGIDGKWYITYKVVEENKPEEKPQEPEQPSEPETKPQDQALWRQERLKPQSNKDIDLSNFDMDTPLSEKEKELVKLINDYRISLGKRPLNVSKSLTYVARTHNKDQVLHFENNLKDDKGRPANMHSWSKYGNWTPIMYNKYGSHRPMWDKPKELTPYKSEGSEISAGKQYYDQVYQITPEIALRLWKNSPGHNNEIIEDNILYDVYHADKIMGVSIHDGFANVWFGEDPTDPAGFHITYEK</sequence>
<evidence type="ECO:0000256" key="2">
    <source>
        <dbReference type="SAM" id="SignalP"/>
    </source>
</evidence>
<feature type="region of interest" description="Disordered" evidence="1">
    <location>
        <begin position="389"/>
        <end position="411"/>
    </location>
</feature>
<evidence type="ECO:0000259" key="3">
    <source>
        <dbReference type="Pfam" id="PF00188"/>
    </source>
</evidence>
<organism evidence="4 5">
    <name type="scientific">Finegoldia magna</name>
    <name type="common">Peptostreptococcus magnus</name>
    <dbReference type="NCBI Taxonomy" id="1260"/>
    <lineage>
        <taxon>Bacteria</taxon>
        <taxon>Bacillati</taxon>
        <taxon>Bacillota</taxon>
        <taxon>Tissierellia</taxon>
        <taxon>Tissierellales</taxon>
        <taxon>Peptoniphilaceae</taxon>
        <taxon>Finegoldia</taxon>
    </lineage>
</organism>
<dbReference type="Gene3D" id="3.40.33.10">
    <property type="entry name" value="CAP"/>
    <property type="match status" value="1"/>
</dbReference>
<name>A0A233VMV1_FINMA</name>
<dbReference type="Proteomes" id="UP000215546">
    <property type="component" value="Unassembled WGS sequence"/>
</dbReference>
<evidence type="ECO:0000313" key="5">
    <source>
        <dbReference type="Proteomes" id="UP000215546"/>
    </source>
</evidence>
<dbReference type="AlphaFoldDB" id="A0A233VMV1"/>
<feature type="chain" id="PRO_5013348324" description="SCP domain-containing protein" evidence="2">
    <location>
        <begin position="27"/>
        <end position="613"/>
    </location>
</feature>
<feature type="domain" description="SCP" evidence="3">
    <location>
        <begin position="447"/>
        <end position="572"/>
    </location>
</feature>
<dbReference type="InterPro" id="IPR035940">
    <property type="entry name" value="CAP_sf"/>
</dbReference>
<dbReference type="Pfam" id="PF04122">
    <property type="entry name" value="CW_binding_2"/>
    <property type="match status" value="3"/>
</dbReference>
<dbReference type="EMBL" id="NDYE01000005">
    <property type="protein sequence ID" value="OXZ33714.1"/>
    <property type="molecule type" value="Genomic_DNA"/>
</dbReference>
<dbReference type="Pfam" id="PF00188">
    <property type="entry name" value="CAP"/>
    <property type="match status" value="1"/>
</dbReference>
<evidence type="ECO:0000313" key="4">
    <source>
        <dbReference type="EMBL" id="OXZ33714.1"/>
    </source>
</evidence>
<dbReference type="CDD" id="cd05379">
    <property type="entry name" value="CAP_bacterial"/>
    <property type="match status" value="1"/>
</dbReference>
<accession>A0A233VMV1</accession>
<dbReference type="Pfam" id="PF18656">
    <property type="entry name" value="DUF5633"/>
    <property type="match status" value="1"/>
</dbReference>
<protein>
    <recommendedName>
        <fullName evidence="3">SCP domain-containing protein</fullName>
    </recommendedName>
</protein>
<reference evidence="5" key="1">
    <citation type="submission" date="2017-04" db="EMBL/GenBank/DDBJ databases">
        <title>Finegoldia magna isolated from orthopedic joint implant-associated infections.</title>
        <authorList>
            <person name="Bjorklund S."/>
            <person name="Bruggemann H."/>
            <person name="Jensen A."/>
            <person name="Hellmark B."/>
            <person name="Soderquist B."/>
        </authorList>
    </citation>
    <scope>NUCLEOTIDE SEQUENCE [LARGE SCALE GENOMIC DNA]</scope>
    <source>
        <strain evidence="5">12T273</strain>
    </source>
</reference>
<dbReference type="RefSeq" id="WP_094208125.1">
    <property type="nucleotide sequence ID" value="NZ_NDYE01000005.1"/>
</dbReference>
<feature type="signal peptide" evidence="2">
    <location>
        <begin position="1"/>
        <end position="26"/>
    </location>
</feature>
<gene>
    <name evidence="4" type="ORF">B9N55_02270</name>
</gene>
<dbReference type="InterPro" id="IPR040912">
    <property type="entry name" value="DUF5633"/>
</dbReference>
<dbReference type="InterPro" id="IPR014044">
    <property type="entry name" value="CAP_dom"/>
</dbReference>
<feature type="region of interest" description="Disordered" evidence="1">
    <location>
        <begin position="304"/>
        <end position="359"/>
    </location>
</feature>
<feature type="compositionally biased region" description="Basic and acidic residues" evidence="1">
    <location>
        <begin position="314"/>
        <end position="359"/>
    </location>
</feature>
<dbReference type="InterPro" id="IPR051922">
    <property type="entry name" value="Bact_Sporulation_Assoc"/>
</dbReference>
<keyword evidence="2" id="KW-0732">Signal</keyword>
<evidence type="ECO:0000256" key="1">
    <source>
        <dbReference type="SAM" id="MobiDB-lite"/>
    </source>
</evidence>
<proteinExistence type="predicted"/>
<dbReference type="InterPro" id="IPR007253">
    <property type="entry name" value="Cell_wall-bd_2"/>
</dbReference>
<dbReference type="PANTHER" id="PTHR30032">
    <property type="entry name" value="N-ACETYLMURAMOYL-L-ALANINE AMIDASE-RELATED"/>
    <property type="match status" value="1"/>
</dbReference>
<comment type="caution">
    <text evidence="4">The sequence shown here is derived from an EMBL/GenBank/DDBJ whole genome shotgun (WGS) entry which is preliminary data.</text>
</comment>